<organism evidence="2 3">
    <name type="scientific">Novibacillus thermophilus</name>
    <dbReference type="NCBI Taxonomy" id="1471761"/>
    <lineage>
        <taxon>Bacteria</taxon>
        <taxon>Bacillati</taxon>
        <taxon>Bacillota</taxon>
        <taxon>Bacilli</taxon>
        <taxon>Bacillales</taxon>
        <taxon>Thermoactinomycetaceae</taxon>
        <taxon>Novibacillus</taxon>
    </lineage>
</organism>
<evidence type="ECO:0000259" key="1">
    <source>
        <dbReference type="Pfam" id="PF09648"/>
    </source>
</evidence>
<evidence type="ECO:0000313" key="2">
    <source>
        <dbReference type="EMBL" id="AQS57275.1"/>
    </source>
</evidence>
<dbReference type="Proteomes" id="UP000188603">
    <property type="component" value="Chromosome"/>
</dbReference>
<dbReference type="Pfam" id="PF09648">
    <property type="entry name" value="YycI"/>
    <property type="match status" value="1"/>
</dbReference>
<dbReference type="RefSeq" id="WP_169835654.1">
    <property type="nucleotide sequence ID" value="NZ_CP019699.1"/>
</dbReference>
<protein>
    <recommendedName>
        <fullName evidence="1">Regulatory protein YycH-like domain-containing protein</fullName>
    </recommendedName>
</protein>
<dbReference type="AlphaFoldDB" id="A0A1U9KB36"/>
<feature type="domain" description="Regulatory protein YycH-like" evidence="1">
    <location>
        <begin position="97"/>
        <end position="228"/>
    </location>
</feature>
<gene>
    <name evidence="2" type="ORF">B0W44_17550</name>
</gene>
<evidence type="ECO:0000313" key="3">
    <source>
        <dbReference type="Proteomes" id="UP000188603"/>
    </source>
</evidence>
<dbReference type="KEGG" id="ntr:B0W44_17550"/>
<dbReference type="GO" id="GO:0016020">
    <property type="term" value="C:membrane"/>
    <property type="evidence" value="ECO:0007669"/>
    <property type="project" value="InterPro"/>
</dbReference>
<reference evidence="2 3" key="1">
    <citation type="journal article" date="2015" name="Int. J. Syst. Evol. Microbiol.">
        <title>Novibacillus thermophilus gen. nov., sp. nov., a Gram-staining-negative and moderately thermophilic member of the family Thermoactinomycetaceae.</title>
        <authorList>
            <person name="Yang G."/>
            <person name="Chen J."/>
            <person name="Zhou S."/>
        </authorList>
    </citation>
    <scope>NUCLEOTIDE SEQUENCE [LARGE SCALE GENOMIC DNA]</scope>
    <source>
        <strain evidence="2 3">SG-1</strain>
    </source>
</reference>
<dbReference type="Gene3D" id="2.40.128.690">
    <property type="entry name" value="YycH protein, domain 3-like"/>
    <property type="match status" value="1"/>
</dbReference>
<dbReference type="EMBL" id="CP019699">
    <property type="protein sequence ID" value="AQS57275.1"/>
    <property type="molecule type" value="Genomic_DNA"/>
</dbReference>
<dbReference type="STRING" id="1471761.B0W44_17550"/>
<accession>A0A1U9KB36</accession>
<dbReference type="InterPro" id="IPR018604">
    <property type="entry name" value="YycI-like"/>
</dbReference>
<sequence length="243" mass="27376">MDWSRAKTILIISFTLLNALLGYQVWTTWNEQSKASEVSVQTVEELNQLLAAEKITLSDTLPTELPEIGYLRITVTQRGNEWQTLRPRVDAVPDEAENVTEALEAQVEHLSEYELDEGAVQRGEWIYYQLVGDYPVYAAPVELKREGNFLTAYRQVRIEVESREKEHVVISPHAALQSVVEAQLIPSGSTVQDVSLGYTGQLHAEEPQFIVPVWRILADGQAPLYVNALTGGLETGDWPREQE</sequence>
<name>A0A1U9KB36_9BACL</name>
<proteinExistence type="predicted"/>
<keyword evidence="3" id="KW-1185">Reference proteome</keyword>